<name>A0A0E3UPU5_9GAMM</name>
<accession>A0A0E3UPU5</accession>
<dbReference type="Proteomes" id="UP000033067">
    <property type="component" value="Chromosome"/>
</dbReference>
<keyword evidence="2" id="KW-1185">Reference proteome</keyword>
<dbReference type="AlphaFoldDB" id="A0A0E3UPU5"/>
<dbReference type="PATRIC" id="fig|314722.6.peg.2561"/>
<dbReference type="SUPFAM" id="SSF53474">
    <property type="entry name" value="alpha/beta-Hydrolases"/>
    <property type="match status" value="1"/>
</dbReference>
<dbReference type="GO" id="GO:0016740">
    <property type="term" value="F:transferase activity"/>
    <property type="evidence" value="ECO:0007669"/>
    <property type="project" value="UniProtKB-KW"/>
</dbReference>
<dbReference type="PANTHER" id="PTHR37946">
    <property type="entry name" value="SLL1969 PROTEIN"/>
    <property type="match status" value="1"/>
</dbReference>
<evidence type="ECO:0000313" key="2">
    <source>
        <dbReference type="Proteomes" id="UP000033067"/>
    </source>
</evidence>
<dbReference type="PANTHER" id="PTHR37946:SF1">
    <property type="entry name" value="SLL1969 PROTEIN"/>
    <property type="match status" value="1"/>
</dbReference>
<proteinExistence type="predicted"/>
<dbReference type="Gene3D" id="3.40.50.1820">
    <property type="entry name" value="alpha/beta hydrolase"/>
    <property type="match status" value="1"/>
</dbReference>
<protein>
    <submittedName>
        <fullName evidence="1">Cob(I)alamin adenosyltransferase</fullName>
    </submittedName>
</protein>
<reference evidence="1 2" key="1">
    <citation type="journal article" date="2015" name="Genome Announc.">
        <title>Complete Genome Sequence of Pseudoxanthomonas suwonensis Strain J1, a Cellulose-Degrading Bacterium Isolated from Leaf- and Wood-Enriched Soil.</title>
        <authorList>
            <person name="Hou L."/>
            <person name="Jiang J."/>
            <person name="Xu Z."/>
            <person name="Zhou Y."/>
            <person name="Leung F.C."/>
        </authorList>
    </citation>
    <scope>NUCLEOTIDE SEQUENCE [LARGE SCALE GENOMIC DNA]</scope>
    <source>
        <strain evidence="1 2">J1</strain>
    </source>
</reference>
<organism evidence="1 2">
    <name type="scientific">Pseudoxanthomonas suwonensis</name>
    <dbReference type="NCBI Taxonomy" id="314722"/>
    <lineage>
        <taxon>Bacteria</taxon>
        <taxon>Pseudomonadati</taxon>
        <taxon>Pseudomonadota</taxon>
        <taxon>Gammaproteobacteria</taxon>
        <taxon>Lysobacterales</taxon>
        <taxon>Lysobacteraceae</taxon>
        <taxon>Pseudoxanthomonas</taxon>
    </lineage>
</organism>
<keyword evidence="1" id="KW-0808">Transferase</keyword>
<evidence type="ECO:0000313" key="1">
    <source>
        <dbReference type="EMBL" id="AKC88366.1"/>
    </source>
</evidence>
<dbReference type="EMBL" id="CP011144">
    <property type="protein sequence ID" value="AKC88366.1"/>
    <property type="molecule type" value="Genomic_DNA"/>
</dbReference>
<dbReference type="InterPro" id="IPR029058">
    <property type="entry name" value="AB_hydrolase_fold"/>
</dbReference>
<dbReference type="KEGG" id="psuw:WQ53_11805"/>
<sequence length="219" mass="22835">MALPVTDRVVLVHGIWNAKWWLVPLAWRLHRAGFRVRTFGYPSIVGGPEPAIEALIARLRGGPPQYLVGHSLGGLVALEALRRAPDLPVPRMVCLGSPLRGSAAAHALAGHPRLAWALGRSSALLQAGCASWDGRVPVGMVAGDVARGIGRLFARFDGPSDGTVAVAETCLPGLAARCQVHASHTGLVFSAEAARQAVAFLRTGAFTGPAAEDALQGPV</sequence>
<gene>
    <name evidence="1" type="ORF">WQ53_11805</name>
</gene>